<evidence type="ECO:0000313" key="2">
    <source>
        <dbReference type="EMBL" id="CAL62277.1"/>
    </source>
</evidence>
<dbReference type="Proteomes" id="UP000006697">
    <property type="component" value="Chromosome"/>
</dbReference>
<dbReference type="eggNOG" id="COG1359">
    <property type="taxonomic scope" value="Bacteria"/>
</dbReference>
<organism evidence="2 3">
    <name type="scientific">Herminiimonas arsenicoxydans</name>
    <dbReference type="NCBI Taxonomy" id="204773"/>
    <lineage>
        <taxon>Bacteria</taxon>
        <taxon>Pseudomonadati</taxon>
        <taxon>Pseudomonadota</taxon>
        <taxon>Betaproteobacteria</taxon>
        <taxon>Burkholderiales</taxon>
        <taxon>Oxalobacteraceae</taxon>
        <taxon>Herminiimonas</taxon>
    </lineage>
</organism>
<dbReference type="STRING" id="204773.HEAR2140"/>
<accession>A4G6Z0</accession>
<dbReference type="InterPro" id="IPR011008">
    <property type="entry name" value="Dimeric_a/b-barrel"/>
</dbReference>
<feature type="domain" description="ABM" evidence="1">
    <location>
        <begin position="3"/>
        <end position="68"/>
    </location>
</feature>
<dbReference type="HOGENOM" id="CLU_183824_0_0_4"/>
<dbReference type="InterPro" id="IPR007138">
    <property type="entry name" value="ABM_dom"/>
</dbReference>
<protein>
    <recommendedName>
        <fullName evidence="1">ABM domain-containing protein</fullName>
    </recommendedName>
</protein>
<gene>
    <name evidence="2" type="ordered locus">HEAR2140</name>
</gene>
<evidence type="ECO:0000259" key="1">
    <source>
        <dbReference type="Pfam" id="PF03992"/>
    </source>
</evidence>
<dbReference type="Gene3D" id="3.30.70.100">
    <property type="match status" value="1"/>
</dbReference>
<dbReference type="Pfam" id="PF03992">
    <property type="entry name" value="ABM"/>
    <property type="match status" value="1"/>
</dbReference>
<dbReference type="OrthoDB" id="9812192at2"/>
<dbReference type="KEGG" id="har:HEAR2140"/>
<dbReference type="AlphaFoldDB" id="A4G6Z0"/>
<proteinExistence type="predicted"/>
<dbReference type="SUPFAM" id="SSF54909">
    <property type="entry name" value="Dimeric alpha+beta barrel"/>
    <property type="match status" value="1"/>
</dbReference>
<keyword evidence="3" id="KW-1185">Reference proteome</keyword>
<evidence type="ECO:0000313" key="3">
    <source>
        <dbReference type="Proteomes" id="UP000006697"/>
    </source>
</evidence>
<dbReference type="EMBL" id="CU207211">
    <property type="protein sequence ID" value="CAL62277.1"/>
    <property type="molecule type" value="Genomic_DNA"/>
</dbReference>
<reference evidence="2 3" key="1">
    <citation type="journal article" date="2007" name="PLoS Genet.">
        <title>A tale of two oxidation states: bacterial colonization of arsenic-rich environments.</title>
        <authorList>
            <person name="Muller D."/>
            <person name="Medigue C."/>
            <person name="Koechler S."/>
            <person name="Barbe V."/>
            <person name="Barakat M."/>
            <person name="Talla E."/>
            <person name="Bonnefoy V."/>
            <person name="Krin E."/>
            <person name="Arsene-Ploetze F."/>
            <person name="Carapito C."/>
            <person name="Chandler M."/>
            <person name="Cournoyer B."/>
            <person name="Cruveiller S."/>
            <person name="Dossat C."/>
            <person name="Duval S."/>
            <person name="Heymann M."/>
            <person name="Leize E."/>
            <person name="Lieutaud A."/>
            <person name="Lievremont D."/>
            <person name="Makita Y."/>
            <person name="Mangenot S."/>
            <person name="Nitschke W."/>
            <person name="Ortet P."/>
            <person name="Perdrial N."/>
            <person name="Schoepp B."/>
            <person name="Siguier N."/>
            <person name="Simeonova D.D."/>
            <person name="Rouy Z."/>
            <person name="Segurens B."/>
            <person name="Turlin E."/>
            <person name="Vallenet D."/>
            <person name="Van Dorsselaer A."/>
            <person name="Weiss S."/>
            <person name="Weissenbach J."/>
            <person name="Lett M.C."/>
            <person name="Danchin A."/>
            <person name="Bertin P.N."/>
        </authorList>
    </citation>
    <scope>NUCLEOTIDE SEQUENCE [LARGE SCALE GENOMIC DNA]</scope>
    <source>
        <strain evidence="3">ULPAs1</strain>
    </source>
</reference>
<sequence>MNITRINTFVAKDGMEKSLREFLVSIVPLVEQSQGCASCQLLQNQHKPNEFILIEAWDSVSAHKASLKNIPPEKFSVVAPMLANPPTGSYYAAQI</sequence>
<name>A4G6Z0_HERAR</name>